<evidence type="ECO:0000313" key="2">
    <source>
        <dbReference type="EMBL" id="SVB43305.1"/>
    </source>
</evidence>
<keyword evidence="1" id="KW-0812">Transmembrane</keyword>
<feature type="transmembrane region" description="Helical" evidence="1">
    <location>
        <begin position="13"/>
        <end position="32"/>
    </location>
</feature>
<dbReference type="EMBL" id="UINC01041688">
    <property type="protein sequence ID" value="SVB43305.1"/>
    <property type="molecule type" value="Genomic_DNA"/>
</dbReference>
<gene>
    <name evidence="2" type="ORF">METZ01_LOCUS196159</name>
</gene>
<feature type="non-terminal residue" evidence="2">
    <location>
        <position position="71"/>
    </location>
</feature>
<accession>A0A382DYJ3</accession>
<keyword evidence="1" id="KW-1133">Transmembrane helix</keyword>
<reference evidence="2" key="1">
    <citation type="submission" date="2018-05" db="EMBL/GenBank/DDBJ databases">
        <authorList>
            <person name="Lanie J.A."/>
            <person name="Ng W.-L."/>
            <person name="Kazmierczak K.M."/>
            <person name="Andrzejewski T.M."/>
            <person name="Davidsen T.M."/>
            <person name="Wayne K.J."/>
            <person name="Tettelin H."/>
            <person name="Glass J.I."/>
            <person name="Rusch D."/>
            <person name="Podicherti R."/>
            <person name="Tsui H.-C.T."/>
            <person name="Winkler M.E."/>
        </authorList>
    </citation>
    <scope>NUCLEOTIDE SEQUENCE</scope>
</reference>
<dbReference type="AlphaFoldDB" id="A0A382DYJ3"/>
<protein>
    <submittedName>
        <fullName evidence="2">Uncharacterized protein</fullName>
    </submittedName>
</protein>
<organism evidence="2">
    <name type="scientific">marine metagenome</name>
    <dbReference type="NCBI Taxonomy" id="408172"/>
    <lineage>
        <taxon>unclassified sequences</taxon>
        <taxon>metagenomes</taxon>
        <taxon>ecological metagenomes</taxon>
    </lineage>
</organism>
<sequence>MYISQVKENAKDWWKYLIGLVIVFGFLFLFSIPHGVAIGIKTATGALDPTRLQDINYLMKAFEPNLNLIFL</sequence>
<evidence type="ECO:0000256" key="1">
    <source>
        <dbReference type="SAM" id="Phobius"/>
    </source>
</evidence>
<name>A0A382DYJ3_9ZZZZ</name>
<proteinExistence type="predicted"/>
<keyword evidence="1" id="KW-0472">Membrane</keyword>